<proteinExistence type="predicted"/>
<evidence type="ECO:0000313" key="2">
    <source>
        <dbReference type="Proteomes" id="UP000266669"/>
    </source>
</evidence>
<protein>
    <submittedName>
        <fullName evidence="1">Uncharacterized protein</fullName>
    </submittedName>
</protein>
<comment type="caution">
    <text evidence="1">The sequence shown here is derived from an EMBL/GenBank/DDBJ whole genome shotgun (WGS) entry which is preliminary data.</text>
</comment>
<dbReference type="Proteomes" id="UP000266669">
    <property type="component" value="Unassembled WGS sequence"/>
</dbReference>
<reference evidence="2" key="1">
    <citation type="submission" date="2018-05" db="EMBL/GenBank/DDBJ databases">
        <title>Leptospira yasudae sp. nov. and Leptospira stimsonii sp. nov., two pathogenic species of the genus Leptospira isolated from environmental sources.</title>
        <authorList>
            <person name="Casanovas-Massana A."/>
            <person name="Hamond C."/>
            <person name="Santos L.A."/>
            <person name="Hacker K.P."/>
            <person name="Balassiano I."/>
            <person name="Medeiros M.A."/>
            <person name="Reis M.G."/>
            <person name="Ko A.I."/>
            <person name="Wunder E.A."/>
        </authorList>
    </citation>
    <scope>NUCLEOTIDE SEQUENCE [LARGE SCALE GENOMIC DNA]</scope>
    <source>
        <strain evidence="2">AMB6-RJ</strain>
    </source>
</reference>
<accession>A0A8B3CY68</accession>
<sequence length="60" mass="7295">MPQSILQSSVWGKDWKFFLEAFTREKFDLKFVSNFISFYRTKFLKKEESNGESFLLSKRF</sequence>
<organism evidence="1 2">
    <name type="scientific">Leptospira stimsonii</name>
    <dbReference type="NCBI Taxonomy" id="2202203"/>
    <lineage>
        <taxon>Bacteria</taxon>
        <taxon>Pseudomonadati</taxon>
        <taxon>Spirochaetota</taxon>
        <taxon>Spirochaetia</taxon>
        <taxon>Leptospirales</taxon>
        <taxon>Leptospiraceae</taxon>
        <taxon>Leptospira</taxon>
    </lineage>
</organism>
<gene>
    <name evidence="1" type="ORF">DLM78_07040</name>
</gene>
<evidence type="ECO:0000313" key="1">
    <source>
        <dbReference type="EMBL" id="RHX88670.1"/>
    </source>
</evidence>
<dbReference type="AlphaFoldDB" id="A0A8B3CY68"/>
<dbReference type="EMBL" id="QHCS01000001">
    <property type="protein sequence ID" value="RHX88670.1"/>
    <property type="molecule type" value="Genomic_DNA"/>
</dbReference>
<name>A0A8B3CY68_9LEPT</name>